<reference evidence="2 3" key="1">
    <citation type="journal article" date="2021" name="BMC Genomics">
        <title>Datura genome reveals duplications of psychoactive alkaloid biosynthetic genes and high mutation rate following tissue culture.</title>
        <authorList>
            <person name="Rajewski A."/>
            <person name="Carter-House D."/>
            <person name="Stajich J."/>
            <person name="Litt A."/>
        </authorList>
    </citation>
    <scope>NUCLEOTIDE SEQUENCE [LARGE SCALE GENOMIC DNA]</scope>
    <source>
        <strain evidence="2">AR-01</strain>
    </source>
</reference>
<evidence type="ECO:0000313" key="2">
    <source>
        <dbReference type="EMBL" id="MCD7465397.1"/>
    </source>
</evidence>
<comment type="caution">
    <text evidence="2">The sequence shown here is derived from an EMBL/GenBank/DDBJ whole genome shotgun (WGS) entry which is preliminary data.</text>
</comment>
<feature type="region of interest" description="Disordered" evidence="1">
    <location>
        <begin position="1"/>
        <end position="42"/>
    </location>
</feature>
<evidence type="ECO:0000256" key="1">
    <source>
        <dbReference type="SAM" id="MobiDB-lite"/>
    </source>
</evidence>
<accession>A0ABS8T232</accession>
<keyword evidence="3" id="KW-1185">Reference proteome</keyword>
<evidence type="ECO:0000313" key="3">
    <source>
        <dbReference type="Proteomes" id="UP000823775"/>
    </source>
</evidence>
<organism evidence="2 3">
    <name type="scientific">Datura stramonium</name>
    <name type="common">Jimsonweed</name>
    <name type="synonym">Common thornapple</name>
    <dbReference type="NCBI Taxonomy" id="4076"/>
    <lineage>
        <taxon>Eukaryota</taxon>
        <taxon>Viridiplantae</taxon>
        <taxon>Streptophyta</taxon>
        <taxon>Embryophyta</taxon>
        <taxon>Tracheophyta</taxon>
        <taxon>Spermatophyta</taxon>
        <taxon>Magnoliopsida</taxon>
        <taxon>eudicotyledons</taxon>
        <taxon>Gunneridae</taxon>
        <taxon>Pentapetalae</taxon>
        <taxon>asterids</taxon>
        <taxon>lamiids</taxon>
        <taxon>Solanales</taxon>
        <taxon>Solanaceae</taxon>
        <taxon>Solanoideae</taxon>
        <taxon>Datureae</taxon>
        <taxon>Datura</taxon>
    </lineage>
</organism>
<gene>
    <name evidence="2" type="ORF">HAX54_001228</name>
</gene>
<proteinExistence type="predicted"/>
<sequence>MIRAMRQCGLVGEEDKGEGKRRTKVWSAGRKGERSAGESMGKGEGWWERLNGLLRFDLFGPSDHLDQTADKSQK</sequence>
<dbReference type="EMBL" id="JACEIK010001045">
    <property type="protein sequence ID" value="MCD7465397.1"/>
    <property type="molecule type" value="Genomic_DNA"/>
</dbReference>
<protein>
    <submittedName>
        <fullName evidence="2">Uncharacterized protein</fullName>
    </submittedName>
</protein>
<dbReference type="Proteomes" id="UP000823775">
    <property type="component" value="Unassembled WGS sequence"/>
</dbReference>
<name>A0ABS8T232_DATST</name>